<gene>
    <name evidence="1" type="ORF">LSINAPIS_LOCUS11019</name>
</gene>
<dbReference type="InterPro" id="IPR013783">
    <property type="entry name" value="Ig-like_fold"/>
</dbReference>
<dbReference type="SUPFAM" id="SSF48726">
    <property type="entry name" value="Immunoglobulin"/>
    <property type="match status" value="1"/>
</dbReference>
<dbReference type="EMBL" id="FZQP02004667">
    <property type="protein sequence ID" value="VVD00368.1"/>
    <property type="molecule type" value="Genomic_DNA"/>
</dbReference>
<accession>A0A5E4QPU2</accession>
<keyword evidence="2" id="KW-1185">Reference proteome</keyword>
<reference evidence="1 2" key="1">
    <citation type="submission" date="2017-07" db="EMBL/GenBank/DDBJ databases">
        <authorList>
            <person name="Talla V."/>
            <person name="Backstrom N."/>
        </authorList>
    </citation>
    <scope>NUCLEOTIDE SEQUENCE [LARGE SCALE GENOMIC DNA]</scope>
</reference>
<name>A0A5E4QPU2_9NEOP</name>
<organism evidence="1 2">
    <name type="scientific">Leptidea sinapis</name>
    <dbReference type="NCBI Taxonomy" id="189913"/>
    <lineage>
        <taxon>Eukaryota</taxon>
        <taxon>Metazoa</taxon>
        <taxon>Ecdysozoa</taxon>
        <taxon>Arthropoda</taxon>
        <taxon>Hexapoda</taxon>
        <taxon>Insecta</taxon>
        <taxon>Pterygota</taxon>
        <taxon>Neoptera</taxon>
        <taxon>Endopterygota</taxon>
        <taxon>Lepidoptera</taxon>
        <taxon>Glossata</taxon>
        <taxon>Ditrysia</taxon>
        <taxon>Papilionoidea</taxon>
        <taxon>Pieridae</taxon>
        <taxon>Dismorphiinae</taxon>
        <taxon>Leptidea</taxon>
    </lineage>
</organism>
<dbReference type="AlphaFoldDB" id="A0A5E4QPU2"/>
<sequence>MLNTVEATASQYNIRNAGEATDSLYNIRNGSEATGMVQTHKGESLELSYVQRSDMGAYYCIASNGVPPTVSRRYHVQVH</sequence>
<evidence type="ECO:0008006" key="3">
    <source>
        <dbReference type="Google" id="ProtNLM"/>
    </source>
</evidence>
<dbReference type="InterPro" id="IPR036179">
    <property type="entry name" value="Ig-like_dom_sf"/>
</dbReference>
<evidence type="ECO:0000313" key="1">
    <source>
        <dbReference type="EMBL" id="VVD00368.1"/>
    </source>
</evidence>
<evidence type="ECO:0000313" key="2">
    <source>
        <dbReference type="Proteomes" id="UP000324832"/>
    </source>
</evidence>
<feature type="non-terminal residue" evidence="1">
    <location>
        <position position="79"/>
    </location>
</feature>
<dbReference type="Proteomes" id="UP000324832">
    <property type="component" value="Unassembled WGS sequence"/>
</dbReference>
<protein>
    <recommendedName>
        <fullName evidence="3">Ig-like domain-containing protein</fullName>
    </recommendedName>
</protein>
<dbReference type="Gene3D" id="2.60.40.10">
    <property type="entry name" value="Immunoglobulins"/>
    <property type="match status" value="1"/>
</dbReference>
<proteinExistence type="predicted"/>